<evidence type="ECO:0000313" key="3">
    <source>
        <dbReference type="Proteomes" id="UP000325313"/>
    </source>
</evidence>
<comment type="caution">
    <text evidence="2">The sequence shown here is derived from an EMBL/GenBank/DDBJ whole genome shotgun (WGS) entry which is preliminary data.</text>
</comment>
<name>A0A5B0NPU7_PUCGR</name>
<feature type="region of interest" description="Disordered" evidence="1">
    <location>
        <begin position="1"/>
        <end position="52"/>
    </location>
</feature>
<accession>A0A5B0NPU7</accession>
<protein>
    <submittedName>
        <fullName evidence="2">Uncharacterized protein</fullName>
    </submittedName>
</protein>
<feature type="compositionally biased region" description="Basic and acidic residues" evidence="1">
    <location>
        <begin position="15"/>
        <end position="28"/>
    </location>
</feature>
<organism evidence="2 3">
    <name type="scientific">Puccinia graminis f. sp. tritici</name>
    <dbReference type="NCBI Taxonomy" id="56615"/>
    <lineage>
        <taxon>Eukaryota</taxon>
        <taxon>Fungi</taxon>
        <taxon>Dikarya</taxon>
        <taxon>Basidiomycota</taxon>
        <taxon>Pucciniomycotina</taxon>
        <taxon>Pucciniomycetes</taxon>
        <taxon>Pucciniales</taxon>
        <taxon>Pucciniaceae</taxon>
        <taxon>Puccinia</taxon>
    </lineage>
</organism>
<dbReference type="AlphaFoldDB" id="A0A5B0NPU7"/>
<feature type="compositionally biased region" description="Polar residues" evidence="1">
    <location>
        <begin position="41"/>
        <end position="52"/>
    </location>
</feature>
<dbReference type="Proteomes" id="UP000325313">
    <property type="component" value="Unassembled WGS sequence"/>
</dbReference>
<proteinExistence type="predicted"/>
<dbReference type="EMBL" id="VDEP01000404">
    <property type="protein sequence ID" value="KAA1090110.1"/>
    <property type="molecule type" value="Genomic_DNA"/>
</dbReference>
<gene>
    <name evidence="2" type="ORF">PGTUg99_035732</name>
</gene>
<evidence type="ECO:0000313" key="2">
    <source>
        <dbReference type="EMBL" id="KAA1090110.1"/>
    </source>
</evidence>
<evidence type="ECO:0000256" key="1">
    <source>
        <dbReference type="SAM" id="MobiDB-lite"/>
    </source>
</evidence>
<reference evidence="2 3" key="1">
    <citation type="submission" date="2019-05" db="EMBL/GenBank/DDBJ databases">
        <title>Emergence of the Ug99 lineage of the wheat stem rust pathogen through somatic hybridization.</title>
        <authorList>
            <person name="Li F."/>
            <person name="Upadhyaya N.M."/>
            <person name="Sperschneider J."/>
            <person name="Matny O."/>
            <person name="Nguyen-Phuc H."/>
            <person name="Mago R."/>
            <person name="Raley C."/>
            <person name="Miller M.E."/>
            <person name="Silverstein K.A.T."/>
            <person name="Henningsen E."/>
            <person name="Hirsch C.D."/>
            <person name="Visser B."/>
            <person name="Pretorius Z.A."/>
            <person name="Steffenson B.J."/>
            <person name="Schwessinger B."/>
            <person name="Dodds P.N."/>
            <person name="Figueroa M."/>
        </authorList>
    </citation>
    <scope>NUCLEOTIDE SEQUENCE [LARGE SCALE GENOMIC DNA]</scope>
    <source>
        <strain evidence="2 3">Ug99</strain>
    </source>
</reference>
<sequence>MKMQRVGELYWSEMRNPDRKPQQHDRQGKWTGIGTVKRRPQSSAQPDKSQESSFMAAMVIKPSGQSIEREALGLFDLACP</sequence>